<evidence type="ECO:0008006" key="8">
    <source>
        <dbReference type="Google" id="ProtNLM"/>
    </source>
</evidence>
<dbReference type="EMBL" id="CAJJDP010000210">
    <property type="protein sequence ID" value="CAD8215109.1"/>
    <property type="molecule type" value="Genomic_DNA"/>
</dbReference>
<evidence type="ECO:0000313" key="7">
    <source>
        <dbReference type="Proteomes" id="UP000683925"/>
    </source>
</evidence>
<dbReference type="InterPro" id="IPR044076">
    <property type="entry name" value="Ribosomal_P2"/>
</dbReference>
<evidence type="ECO:0000313" key="6">
    <source>
        <dbReference type="EMBL" id="CAD8215110.1"/>
    </source>
</evidence>
<protein>
    <recommendedName>
        <fullName evidence="8">VWFA domain-containing protein</fullName>
    </recommendedName>
</protein>
<dbReference type="PANTHER" id="PTHR21141:SF5">
    <property type="entry name" value="LARGE RIBOSOMAL SUBUNIT PROTEIN P2"/>
    <property type="match status" value="1"/>
</dbReference>
<accession>A0A8S1YMI4</accession>
<dbReference type="EMBL" id="CAJJDP010000116">
    <property type="protein sequence ID" value="CAD8198048.1"/>
    <property type="molecule type" value="Genomic_DNA"/>
</dbReference>
<evidence type="ECO:0000256" key="2">
    <source>
        <dbReference type="ARBA" id="ARBA00022980"/>
    </source>
</evidence>
<comment type="similarity">
    <text evidence="1">Belongs to the eukaryotic ribosomal protein P1/P2 family.</text>
</comment>
<dbReference type="OMA" id="QWEEYLY"/>
<evidence type="ECO:0000313" key="5">
    <source>
        <dbReference type="EMBL" id="CAD8215109.1"/>
    </source>
</evidence>
<dbReference type="AlphaFoldDB" id="A0A8S1YMI4"/>
<comment type="caution">
    <text evidence="6">The sequence shown here is derived from an EMBL/GenBank/DDBJ whole genome shotgun (WGS) entry which is preliminary data.</text>
</comment>
<dbReference type="GO" id="GO:0002182">
    <property type="term" value="P:cytoplasmic translational elongation"/>
    <property type="evidence" value="ECO:0007669"/>
    <property type="project" value="InterPro"/>
</dbReference>
<dbReference type="FunFam" id="1.10.10.1410:FF:000002">
    <property type="entry name" value="60S acidic ribosomal protein P2"/>
    <property type="match status" value="1"/>
</dbReference>
<dbReference type="EMBL" id="CAJJDP010000210">
    <property type="protein sequence ID" value="CAD8215110.1"/>
    <property type="molecule type" value="Genomic_DNA"/>
</dbReference>
<keyword evidence="3" id="KW-0687">Ribonucleoprotein</keyword>
<dbReference type="GO" id="GO:0022625">
    <property type="term" value="C:cytosolic large ribosomal subunit"/>
    <property type="evidence" value="ECO:0007669"/>
    <property type="project" value="InterPro"/>
</dbReference>
<keyword evidence="7" id="KW-1185">Reference proteome</keyword>
<evidence type="ECO:0000256" key="1">
    <source>
        <dbReference type="ARBA" id="ARBA00005436"/>
    </source>
</evidence>
<dbReference type="OrthoDB" id="318409at2759"/>
<sequence length="588" mass="67730">MSCNYEAYMAKDCKSTQSYLITLIDGTGSMSGEYETIVDAHNATFSCLGSQQMRYQWEQQLYDFLPFRSAGSGNITETFKTIFQKLLNSYYQNNITIVFISDGQESFDFNQLTYLIEQMKQKYLIQFISVAVGNSFPNTISNVLRKAIHNQNSSCPAIFEVQRRSTSQQQLQQEFTTIFHQIKQLLNVQSKLLQVNQPVYQTIASKETTTMVAPGESYLNKTDGTNKKMVLDGEEIQPTYNPHHISQLICNSISQEIIESAATKNQNSQQNFKRIKVISDQLLTKMEASNDNKDQEALQLMDPLLELIDKFADGTLKAQNLSESTMTMLQKHLKQKQEISKFIECFAKEKVEENLTKEKVKEKLQNKLNKTKLGCYVRSTITKKPLNLVQSIWQVVTQSLDDLKQVIEKEQNQEIKVLLIEFKNIIDEQLEKIFKQQKFENLEERNQFILTKLNEFLRRITILSSQSTFIKSEFINIVDYCRSFDVEKFDLEAETQKNQEVNQYSYLPKCIQPKIQNNNVRASYVATYALLLLGGNKSPSLNDVAYVLKQADIEPNLPEIEALIKNLKGKDLNQVIKEGKLKMPQLMC</sequence>
<evidence type="ECO:0000256" key="3">
    <source>
        <dbReference type="ARBA" id="ARBA00023274"/>
    </source>
</evidence>
<dbReference type="PANTHER" id="PTHR21141">
    <property type="entry name" value="60S ACIDIC RIBOSOMAL PROTEIN FAMILY MEMBER"/>
    <property type="match status" value="1"/>
</dbReference>
<evidence type="ECO:0000313" key="4">
    <source>
        <dbReference type="EMBL" id="CAD8198048.1"/>
    </source>
</evidence>
<keyword evidence="2" id="KW-0689">Ribosomal protein</keyword>
<name>A0A8S1YMI4_PAROT</name>
<dbReference type="GO" id="GO:0003735">
    <property type="term" value="F:structural constituent of ribosome"/>
    <property type="evidence" value="ECO:0007669"/>
    <property type="project" value="InterPro"/>
</dbReference>
<gene>
    <name evidence="4" type="ORF">POCTA_138.1.T1160005</name>
    <name evidence="5" type="ORF">POCTA_138.1.T2060002</name>
    <name evidence="6" type="ORF">POCTA_138.1.T2060003</name>
</gene>
<organism evidence="6 7">
    <name type="scientific">Paramecium octaurelia</name>
    <dbReference type="NCBI Taxonomy" id="43137"/>
    <lineage>
        <taxon>Eukaryota</taxon>
        <taxon>Sar</taxon>
        <taxon>Alveolata</taxon>
        <taxon>Ciliophora</taxon>
        <taxon>Intramacronucleata</taxon>
        <taxon>Oligohymenophorea</taxon>
        <taxon>Peniculida</taxon>
        <taxon>Parameciidae</taxon>
        <taxon>Paramecium</taxon>
    </lineage>
</organism>
<proteinExistence type="inferred from homology"/>
<dbReference type="Proteomes" id="UP000683925">
    <property type="component" value="Unassembled WGS sequence"/>
</dbReference>
<reference evidence="6" key="1">
    <citation type="submission" date="2021-01" db="EMBL/GenBank/DDBJ databases">
        <authorList>
            <consortium name="Genoscope - CEA"/>
            <person name="William W."/>
        </authorList>
    </citation>
    <scope>NUCLEOTIDE SEQUENCE</scope>
</reference>
<dbReference type="CDD" id="cd05833">
    <property type="entry name" value="Ribosomal_P2"/>
    <property type="match status" value="1"/>
</dbReference>